<evidence type="ECO:0000313" key="1">
    <source>
        <dbReference type="EMBL" id="GGL22675.1"/>
    </source>
</evidence>
<reference evidence="1 2" key="1">
    <citation type="journal article" date="2019" name="Int. J. Syst. Evol. Microbiol.">
        <title>The Global Catalogue of Microorganisms (GCM) 10K type strain sequencing project: providing services to taxonomists for standard genome sequencing and annotation.</title>
        <authorList>
            <consortium name="The Broad Institute Genomics Platform"/>
            <consortium name="The Broad Institute Genome Sequencing Center for Infectious Disease"/>
            <person name="Wu L."/>
            <person name="Ma J."/>
        </authorList>
    </citation>
    <scope>NUCLEOTIDE SEQUENCE [LARGE SCALE GENOMIC DNA]</scope>
    <source>
        <strain evidence="1 2">JCM 19585</strain>
    </source>
</reference>
<comment type="caution">
    <text evidence="1">The sequence shown here is derived from an EMBL/GenBank/DDBJ whole genome shotgun (WGS) entry which is preliminary data.</text>
</comment>
<gene>
    <name evidence="1" type="ORF">GCM10009037_02610</name>
</gene>
<organism evidence="1 2">
    <name type="scientific">Halarchaeum grantii</name>
    <dbReference type="NCBI Taxonomy" id="1193105"/>
    <lineage>
        <taxon>Archaea</taxon>
        <taxon>Methanobacteriati</taxon>
        <taxon>Methanobacteriota</taxon>
        <taxon>Stenosarchaea group</taxon>
        <taxon>Halobacteria</taxon>
        <taxon>Halobacteriales</taxon>
        <taxon>Halobacteriaceae</taxon>
    </lineage>
</organism>
<dbReference type="EMBL" id="BMPF01000001">
    <property type="protein sequence ID" value="GGL22675.1"/>
    <property type="molecule type" value="Genomic_DNA"/>
</dbReference>
<dbReference type="AlphaFoldDB" id="A0A830F602"/>
<evidence type="ECO:0000313" key="2">
    <source>
        <dbReference type="Proteomes" id="UP000628840"/>
    </source>
</evidence>
<protein>
    <submittedName>
        <fullName evidence="1">Uncharacterized protein</fullName>
    </submittedName>
</protein>
<name>A0A830F602_9EURY</name>
<dbReference type="Proteomes" id="UP000628840">
    <property type="component" value="Unassembled WGS sequence"/>
</dbReference>
<keyword evidence="2" id="KW-1185">Reference proteome</keyword>
<sequence length="177" mass="18597">MRDLTDDHPPRFSATLTNVSDEPFTLTCGFAPPLSVTMMRAAKGDAELFCYPVDGDARQHVHGVETDRTNASTTSLPPENRIDGCWRVTGSFAVNAIAFTRTLAPGESANVAYDAYTLGRDACFPDGDYRATTEASASAGETAGASSATWTYGVTLSLRDGSVSGVTASDVTAVTLT</sequence>
<accession>A0A830F602</accession>
<proteinExistence type="predicted"/>